<protein>
    <submittedName>
        <fullName evidence="8">EOG090X06H8</fullName>
    </submittedName>
</protein>
<dbReference type="Pfam" id="PF00536">
    <property type="entry name" value="SAM_1"/>
    <property type="match status" value="1"/>
</dbReference>
<dbReference type="FunFam" id="1.25.40.170:FF:000004">
    <property type="entry name" value="Protein Smaug"/>
    <property type="match status" value="1"/>
</dbReference>
<dbReference type="GO" id="GO:0003729">
    <property type="term" value="F:mRNA binding"/>
    <property type="evidence" value="ECO:0007669"/>
    <property type="project" value="TreeGrafter"/>
</dbReference>
<feature type="compositionally biased region" description="Polar residues" evidence="6">
    <location>
        <begin position="727"/>
        <end position="736"/>
    </location>
</feature>
<dbReference type="SUPFAM" id="SSF47769">
    <property type="entry name" value="SAM/Pointed domain"/>
    <property type="match status" value="1"/>
</dbReference>
<evidence type="ECO:0000256" key="6">
    <source>
        <dbReference type="SAM" id="MobiDB-lite"/>
    </source>
</evidence>
<dbReference type="GO" id="GO:0000289">
    <property type="term" value="P:nuclear-transcribed mRNA poly(A) tail shortening"/>
    <property type="evidence" value="ECO:0007669"/>
    <property type="project" value="TreeGrafter"/>
</dbReference>
<dbReference type="InterPro" id="IPR058599">
    <property type="entry name" value="PHAT_Smg/ZCCHC2-like"/>
</dbReference>
<dbReference type="InterPro" id="IPR037634">
    <property type="entry name" value="Smaug_SAM"/>
</dbReference>
<keyword evidence="4" id="KW-0678">Repressor</keyword>
<feature type="region of interest" description="Disordered" evidence="6">
    <location>
        <begin position="640"/>
        <end position="660"/>
    </location>
</feature>
<feature type="compositionally biased region" description="Polar residues" evidence="6">
    <location>
        <begin position="240"/>
        <end position="264"/>
    </location>
</feature>
<feature type="compositionally biased region" description="Low complexity" evidence="6">
    <location>
        <begin position="297"/>
        <end position="309"/>
    </location>
</feature>
<proteinExistence type="evidence at transcript level"/>
<dbReference type="PANTHER" id="PTHR12515:SF5">
    <property type="entry name" value="PROTEIN SMAUG"/>
    <property type="match status" value="1"/>
</dbReference>
<dbReference type="GO" id="GO:0000932">
    <property type="term" value="C:P-body"/>
    <property type="evidence" value="ECO:0007669"/>
    <property type="project" value="TreeGrafter"/>
</dbReference>
<dbReference type="Gene3D" id="1.10.150.50">
    <property type="entry name" value="Transcription Factor, Ets-1"/>
    <property type="match status" value="1"/>
</dbReference>
<dbReference type="InterPro" id="IPR050897">
    <property type="entry name" value="SMAUG/VTS1_RNA-bind"/>
</dbReference>
<comment type="similarity">
    <text evidence="2">Belongs to the SMAUG family.</text>
</comment>
<feature type="region of interest" description="Disordered" evidence="6">
    <location>
        <begin position="185"/>
        <end position="323"/>
    </location>
</feature>
<dbReference type="GO" id="GO:0030371">
    <property type="term" value="F:translation repressor activity"/>
    <property type="evidence" value="ECO:0007669"/>
    <property type="project" value="InterPro"/>
</dbReference>
<feature type="compositionally biased region" description="Polar residues" evidence="6">
    <location>
        <begin position="753"/>
        <end position="765"/>
    </location>
</feature>
<dbReference type="CDD" id="cd09557">
    <property type="entry name" value="SAM_Smaug"/>
    <property type="match status" value="1"/>
</dbReference>
<dbReference type="InterPro" id="IPR037093">
    <property type="entry name" value="PHAT_dom_sf"/>
</dbReference>
<evidence type="ECO:0000313" key="8">
    <source>
        <dbReference type="EMBL" id="SVE73563.1"/>
    </source>
</evidence>
<evidence type="ECO:0000256" key="3">
    <source>
        <dbReference type="ARBA" id="ARBA00022490"/>
    </source>
</evidence>
<evidence type="ECO:0000259" key="7">
    <source>
        <dbReference type="SMART" id="SM00454"/>
    </source>
</evidence>
<name>A0A4Y7M1H3_9CRUS</name>
<reference evidence="8" key="1">
    <citation type="submission" date="2018-08" db="EMBL/GenBank/DDBJ databases">
        <authorList>
            <person name="Cornetti L."/>
        </authorList>
    </citation>
    <scope>NUCLEOTIDE SEQUENCE</scope>
    <source>
        <strain evidence="8">IL-KID-3b-11</strain>
    </source>
</reference>
<accession>A0A4Y7M1H3</accession>
<feature type="region of interest" description="Disordered" evidence="6">
    <location>
        <begin position="422"/>
        <end position="495"/>
    </location>
</feature>
<keyword evidence="3" id="KW-0963">Cytoplasm</keyword>
<feature type="domain" description="SAM" evidence="7">
    <location>
        <begin position="320"/>
        <end position="383"/>
    </location>
</feature>
<dbReference type="FunFam" id="1.10.150.50:FF:000013">
    <property type="entry name" value="Protein Smaug homolog 1 isoform 2"/>
    <property type="match status" value="1"/>
</dbReference>
<dbReference type="SMART" id="SM00454">
    <property type="entry name" value="SAM"/>
    <property type="match status" value="1"/>
</dbReference>
<evidence type="ECO:0000256" key="2">
    <source>
        <dbReference type="ARBA" id="ARBA00008232"/>
    </source>
</evidence>
<feature type="compositionally biased region" description="Polar residues" evidence="6">
    <location>
        <begin position="272"/>
        <end position="283"/>
    </location>
</feature>
<dbReference type="PANTHER" id="PTHR12515">
    <property type="entry name" value="STERILE ALPHA MOTIF DOMAIN CONTAINING PROTEIN 4-RELATED"/>
    <property type="match status" value="1"/>
</dbReference>
<dbReference type="InterPro" id="IPR013761">
    <property type="entry name" value="SAM/pointed_sf"/>
</dbReference>
<dbReference type="InterPro" id="IPR001660">
    <property type="entry name" value="SAM"/>
</dbReference>
<dbReference type="Pfam" id="PF26034">
    <property type="entry name" value="PHAT_SMAUG"/>
    <property type="match status" value="1"/>
</dbReference>
<dbReference type="EMBL" id="LR003944">
    <property type="protein sequence ID" value="SVE73563.1"/>
    <property type="molecule type" value="mRNA"/>
</dbReference>
<keyword evidence="5" id="KW-0694">RNA-binding</keyword>
<sequence length="897" mass="96890">MVMAPQPPREFTAEELEPLEHWFESCNGAQQATIAVKLLSRANPKAAHLIHSFLQQQLLVANAIWRQEIQRANDPAFLNGLRNESRDVAVSQLLHYLPLLRPANSDGVRGYIHLLPGLLASFLEDDPNQGSNAQHQSTEIQQLLTYALIHPALSLESKRSLAELIRQLDEEGNQDMALSLLESNHQGGLDMFPSSDPQSPDAFHSPRHNGGQWDPWSSPSPALGSHKQPPPSTIQRIRRSNSLTPPSNSMVYPQDPWGSNQNDNGRMKPRSLSLSSPGETANALSHCPLSPQNSLASSGSGSGSDSIYSDDNHRPSSFHIPGSGMRDVPSWLKGLRLHKYAHLFSLLTYEEMLALTEEQLEVQQVTKGARHKIALSILRLRERPTLLAQLEKEVVDTGSLHNALSELKNLLSTPIKPYRGPPVDDQLYVGSLSPSPSPLMARDDTSGYSSLDGSMDNLARGASNGSPVSMETSDLTKPPPSSSTVRQPRPSLVASDMPTVIVSAAPDVDSAEEGSDTSADDGLGGIGDNLSGNFRSAFGSELELLGGPHLSLDDLPGQITRLLGKICTQLLVSSCPAEENVSQFVALMDRCLSHEAFTQRQRRRIASWKEQAHRIWNNLPPSANGGSTSRNTSTAIINTTNNGSIGSVGSGGPQKSSETRFARRWSNVAHYPGFYSADAGNSAAQSSFGCAPPNAYSLFPPRQQQQRGLHPSPCPSPSLARPLFAGQSPTHNSYGQHTHHTIAGGLNRPGLVPTTSLPHNNSLQVGSHLPLQHRNSFCVSALSHQSSLYSSSSSSSSSSSQTSQAFSSLSCGVATDPFTFSPPHRMHFDELPSESPFASQLGIQRARSAPMANGVIGNTDCLLFSQERDASEMDLNHRLESLCLSMTEHALEGANDI</sequence>
<organism evidence="8">
    <name type="scientific">Daphnia atkinsoni</name>
    <dbReference type="NCBI Taxonomy" id="342845"/>
    <lineage>
        <taxon>Eukaryota</taxon>
        <taxon>Metazoa</taxon>
        <taxon>Ecdysozoa</taxon>
        <taxon>Arthropoda</taxon>
        <taxon>Crustacea</taxon>
        <taxon>Branchiopoda</taxon>
        <taxon>Diplostraca</taxon>
        <taxon>Cladocera</taxon>
        <taxon>Anomopoda</taxon>
        <taxon>Daphniidae</taxon>
        <taxon>Daphnia</taxon>
        <taxon>Daphnia atkinsoni group</taxon>
    </lineage>
</organism>
<evidence type="ECO:0000256" key="5">
    <source>
        <dbReference type="ARBA" id="ARBA00022884"/>
    </source>
</evidence>
<gene>
    <name evidence="8" type="primary">EOG090X06H8</name>
</gene>
<feature type="compositionally biased region" description="Polar residues" evidence="6">
    <location>
        <begin position="463"/>
        <end position="475"/>
    </location>
</feature>
<dbReference type="Gene3D" id="1.25.40.170">
    <property type="entry name" value="Smaug, PHAT domain"/>
    <property type="match status" value="2"/>
</dbReference>
<evidence type="ECO:0000256" key="1">
    <source>
        <dbReference type="ARBA" id="ARBA00004496"/>
    </source>
</evidence>
<evidence type="ECO:0000256" key="4">
    <source>
        <dbReference type="ARBA" id="ARBA00022491"/>
    </source>
</evidence>
<feature type="region of interest" description="Disordered" evidence="6">
    <location>
        <begin position="697"/>
        <end position="766"/>
    </location>
</feature>
<comment type="subcellular location">
    <subcellularLocation>
        <location evidence="1">Cytoplasm</location>
    </subcellularLocation>
</comment>
<dbReference type="AlphaFoldDB" id="A0A4Y7M1H3"/>